<dbReference type="EMBL" id="JBHSIU010000011">
    <property type="protein sequence ID" value="MFC4997951.1"/>
    <property type="molecule type" value="Genomic_DNA"/>
</dbReference>
<protein>
    <submittedName>
        <fullName evidence="2">GNAT family N-acetyltransferase</fullName>
        <ecNumber evidence="2">2.3.1.-</ecNumber>
    </submittedName>
</protein>
<dbReference type="PANTHER" id="PTHR37817:SF1">
    <property type="entry name" value="N-ACETYLTRANSFERASE EIS"/>
    <property type="match status" value="1"/>
</dbReference>
<dbReference type="RefSeq" id="WP_380114207.1">
    <property type="nucleotide sequence ID" value="NZ_JBHSIU010000011.1"/>
</dbReference>
<proteinExistence type="predicted"/>
<evidence type="ECO:0000259" key="1">
    <source>
        <dbReference type="PROSITE" id="PS51186"/>
    </source>
</evidence>
<name>A0ABV9VQV3_9ACTN</name>
<feature type="domain" description="N-acetyltransferase" evidence="1">
    <location>
        <begin position="7"/>
        <end position="155"/>
    </location>
</feature>
<organism evidence="2 3">
    <name type="scientific">Dactylosporangium cerinum</name>
    <dbReference type="NCBI Taxonomy" id="1434730"/>
    <lineage>
        <taxon>Bacteria</taxon>
        <taxon>Bacillati</taxon>
        <taxon>Actinomycetota</taxon>
        <taxon>Actinomycetes</taxon>
        <taxon>Micromonosporales</taxon>
        <taxon>Micromonosporaceae</taxon>
        <taxon>Dactylosporangium</taxon>
    </lineage>
</organism>
<dbReference type="SUPFAM" id="SSF55729">
    <property type="entry name" value="Acyl-CoA N-acyltransferases (Nat)"/>
    <property type="match status" value="1"/>
</dbReference>
<dbReference type="InterPro" id="IPR000182">
    <property type="entry name" value="GNAT_dom"/>
</dbReference>
<dbReference type="PROSITE" id="PS51186">
    <property type="entry name" value="GNAT"/>
    <property type="match status" value="1"/>
</dbReference>
<evidence type="ECO:0000313" key="2">
    <source>
        <dbReference type="EMBL" id="MFC4997951.1"/>
    </source>
</evidence>
<accession>A0ABV9VQV3</accession>
<gene>
    <name evidence="2" type="ORF">ACFPIJ_08935</name>
</gene>
<dbReference type="InterPro" id="IPR016181">
    <property type="entry name" value="Acyl_CoA_acyltransferase"/>
</dbReference>
<dbReference type="Proteomes" id="UP001595912">
    <property type="component" value="Unassembled WGS sequence"/>
</dbReference>
<keyword evidence="2" id="KW-0012">Acyltransferase</keyword>
<dbReference type="EC" id="2.3.1.-" evidence="2"/>
<dbReference type="PANTHER" id="PTHR37817">
    <property type="entry name" value="N-ACETYLTRANSFERASE EIS"/>
    <property type="match status" value="1"/>
</dbReference>
<dbReference type="Pfam" id="PF13527">
    <property type="entry name" value="Acetyltransf_9"/>
    <property type="match status" value="1"/>
</dbReference>
<evidence type="ECO:0000313" key="3">
    <source>
        <dbReference type="Proteomes" id="UP001595912"/>
    </source>
</evidence>
<reference evidence="3" key="1">
    <citation type="journal article" date="2019" name="Int. J. Syst. Evol. Microbiol.">
        <title>The Global Catalogue of Microorganisms (GCM) 10K type strain sequencing project: providing services to taxonomists for standard genome sequencing and annotation.</title>
        <authorList>
            <consortium name="The Broad Institute Genomics Platform"/>
            <consortium name="The Broad Institute Genome Sequencing Center for Infectious Disease"/>
            <person name="Wu L."/>
            <person name="Ma J."/>
        </authorList>
    </citation>
    <scope>NUCLEOTIDE SEQUENCE [LARGE SCALE GENOMIC DNA]</scope>
    <source>
        <strain evidence="3">CGMCC 4.7152</strain>
    </source>
</reference>
<keyword evidence="3" id="KW-1185">Reference proteome</keyword>
<sequence>MDLPGGLTLRAARPADLDQIGALLADRGEDADPEDHRLVVQDAEGGFDACAVVVDGDRVVSTATLLDETVVLAGRPIPAGQVELVATDRAYEGRGLVRALMGWAHERSAGRGHLMQVMIGIPYFYRQFGYQYAIPIPPSLAVHDVPARPDGCTVRAAGPGDIAAMAELQDATQRRFDLSMPHSPMCWRAVVARSGSTQVVVERDGRVIGTGRITPPDEGVVLGEVAVSAPEGVAALLAHASELAGGEPFQAKDRAGLLTDHLAAPEPDAHNYYVRVPDVAALLEHLRPVLSARLAQHDGADDVIVSFFRHHVRLQRAAGSVTSVVAGGPMQGPASLGGAGVAPDLIGPLLFGPHGIAGLAARHADVYTGPNADLMRALFPPVSADLLTFYLP</sequence>
<comment type="caution">
    <text evidence="2">The sequence shown here is derived from an EMBL/GenBank/DDBJ whole genome shotgun (WGS) entry which is preliminary data.</text>
</comment>
<dbReference type="GO" id="GO:0016746">
    <property type="term" value="F:acyltransferase activity"/>
    <property type="evidence" value="ECO:0007669"/>
    <property type="project" value="UniProtKB-KW"/>
</dbReference>
<dbReference type="InterPro" id="IPR051554">
    <property type="entry name" value="Acetyltransferase_Eis"/>
</dbReference>
<keyword evidence="2" id="KW-0808">Transferase</keyword>
<dbReference type="Gene3D" id="3.40.630.30">
    <property type="match status" value="2"/>
</dbReference>